<evidence type="ECO:0000313" key="3">
    <source>
        <dbReference type="Proteomes" id="UP000218139"/>
    </source>
</evidence>
<dbReference type="GO" id="GO:0005727">
    <property type="term" value="C:extrachromosomal circular DNA"/>
    <property type="evidence" value="ECO:0007669"/>
    <property type="project" value="InterPro"/>
</dbReference>
<dbReference type="RefSeq" id="WP_086201760.1">
    <property type="nucleotide sequence ID" value="NZ_LXYY01000069.1"/>
</dbReference>
<name>A0A9X6S7T2_9LACO</name>
<dbReference type="GO" id="GO:0003677">
    <property type="term" value="F:DNA binding"/>
    <property type="evidence" value="ECO:0007669"/>
    <property type="project" value="InterPro"/>
</dbReference>
<dbReference type="Proteomes" id="UP000218139">
    <property type="component" value="Unassembled WGS sequence"/>
</dbReference>
<dbReference type="GO" id="GO:0006260">
    <property type="term" value="P:DNA replication"/>
    <property type="evidence" value="ECO:0007669"/>
    <property type="project" value="InterPro"/>
</dbReference>
<evidence type="ECO:0000313" key="2">
    <source>
        <dbReference type="EMBL" id="PAY44027.1"/>
    </source>
</evidence>
<comment type="caution">
    <text evidence="2">The sequence shown here is derived from an EMBL/GenBank/DDBJ whole genome shotgun (WGS) entry which is preliminary data.</text>
</comment>
<reference evidence="2 3" key="1">
    <citation type="submission" date="2016-05" db="EMBL/GenBank/DDBJ databases">
        <authorList>
            <person name="Lee J.-Y."/>
            <person name="Kim E.B."/>
            <person name="Choi Y.-J."/>
        </authorList>
    </citation>
    <scope>NUCLEOTIDE SEQUENCE [LARGE SCALE GENOMIC DNA]</scope>
    <source>
        <strain evidence="2 3">KLA006</strain>
    </source>
</reference>
<proteinExistence type="predicted"/>
<feature type="domain" description="Plasmid replication protein origin binding" evidence="1">
    <location>
        <begin position="5"/>
        <end position="143"/>
    </location>
</feature>
<dbReference type="GO" id="GO:0003916">
    <property type="term" value="F:DNA topoisomerase activity"/>
    <property type="evidence" value="ECO:0007669"/>
    <property type="project" value="InterPro"/>
</dbReference>
<protein>
    <submittedName>
        <fullName evidence="2">Replication protein RepB</fullName>
    </submittedName>
</protein>
<dbReference type="EMBL" id="LXZO01000137">
    <property type="protein sequence ID" value="PAY44027.1"/>
    <property type="molecule type" value="Genomic_DNA"/>
</dbReference>
<organism evidence="2 3">
    <name type="scientific">Ligilactobacillus salivarius</name>
    <dbReference type="NCBI Taxonomy" id="1624"/>
    <lineage>
        <taxon>Bacteria</taxon>
        <taxon>Bacillati</taxon>
        <taxon>Bacillota</taxon>
        <taxon>Bacilli</taxon>
        <taxon>Lactobacillales</taxon>
        <taxon>Lactobacillaceae</taxon>
        <taxon>Ligilactobacillus</taxon>
    </lineage>
</organism>
<sequence length="233" mass="27131">MARNYIKSRYFGFIIYPESIPDDWENCLTKLGVPMAISPLHDCDEKKDKATWDNNNDLIINGKHYKKPHYHGLYIAKNPVTVESVRKKIKRVLGVQSVSHIEIVDSVENTFKYLTHESKDAIAKNKHVYAKSDITYINDFDIDRYIVLDENQKRELKNLLLNIIRKEHLVNVIHLLDFIEAHGAENGITNMRDVNDVITANSGGFRLYFDANYQMGYRYNRKPKIDKETGEIL</sequence>
<accession>A0A9X6S7T2</accession>
<dbReference type="InterPro" id="IPR002631">
    <property type="entry name" value="Plasmid_rep_OBD"/>
</dbReference>
<dbReference type="Gene3D" id="3.40.1310.30">
    <property type="match status" value="1"/>
</dbReference>
<dbReference type="Gene3D" id="1.10.10.1480">
    <property type="entry name" value="Plasmid replication protein"/>
    <property type="match status" value="1"/>
</dbReference>
<gene>
    <name evidence="2" type="ORF">A8C52_11080</name>
</gene>
<dbReference type="Pfam" id="PF01719">
    <property type="entry name" value="Rep_OBD"/>
    <property type="match status" value="1"/>
</dbReference>
<evidence type="ECO:0000259" key="1">
    <source>
        <dbReference type="Pfam" id="PF01719"/>
    </source>
</evidence>
<dbReference type="AlphaFoldDB" id="A0A9X6S7T2"/>
<dbReference type="InterPro" id="IPR041919">
    <property type="entry name" value="Plasmid_rep_C_sf"/>
</dbReference>